<name>A0A9K3LG96_9STRA</name>
<keyword evidence="2" id="KW-0378">Hydrolase</keyword>
<gene>
    <name evidence="2" type="ORF">IV203_036138</name>
</gene>
<feature type="compositionally biased region" description="Basic and acidic residues" evidence="1">
    <location>
        <begin position="83"/>
        <end position="98"/>
    </location>
</feature>
<keyword evidence="2" id="KW-0255">Endonuclease</keyword>
<feature type="compositionally biased region" description="Basic residues" evidence="1">
    <location>
        <begin position="444"/>
        <end position="454"/>
    </location>
</feature>
<protein>
    <submittedName>
        <fullName evidence="2">tRNA intron endonuclease</fullName>
    </submittedName>
</protein>
<feature type="region of interest" description="Disordered" evidence="1">
    <location>
        <begin position="441"/>
        <end position="466"/>
    </location>
</feature>
<dbReference type="Proteomes" id="UP000693970">
    <property type="component" value="Unassembled WGS sequence"/>
</dbReference>
<comment type="caution">
    <text evidence="2">The sequence shown here is derived from an EMBL/GenBank/DDBJ whole genome shotgun (WGS) entry which is preliminary data.</text>
</comment>
<dbReference type="GO" id="GO:0004519">
    <property type="term" value="F:endonuclease activity"/>
    <property type="evidence" value="ECO:0007669"/>
    <property type="project" value="UniProtKB-KW"/>
</dbReference>
<keyword evidence="2" id="KW-0540">Nuclease</keyword>
<proteinExistence type="predicted"/>
<sequence>MNPTPPDCTNIHPEKAVVIFQPSVAKCIASSATRLPANFVGVRHVRPRIIASTKENSSPSNATSTVKFVVVENDGTERRMTKAEKKAKKREMELDKKQARQKRKLEQLVPSTYVETSSETVLAQEDVEGDCSTKDLEPTGTELQSTLQCNSSDFLSQSKSYHQMPLNKAAMEEEMEEGTKSGLCPAILSAPMALQFLSDQNSRDTSQSASIVYNHSLSCDWAEKLHQYRVLPAEEIRSQEDLRPLAYKLKPEPWQRLRTNLELNPLPTFARQDVSMSHQPSPNLNEEVITVPEPCQWTAMTCRPTCPPTPTKIGRLPHDHVLSIVFEYLHRETPFYVSCGAKFGSDYLIYDGPRDQRHAFAGLRVLSPTTERLEIDSDTLLPFPSAYALNSYVRCLNTAGKLALLATVVPSMTAATEKEPSRPEYQVLLVDVALEKVLEAPTHMRQRRRKRSQQKRKDITKNLAKT</sequence>
<evidence type="ECO:0000256" key="1">
    <source>
        <dbReference type="SAM" id="MobiDB-lite"/>
    </source>
</evidence>
<feature type="region of interest" description="Disordered" evidence="1">
    <location>
        <begin position="83"/>
        <end position="104"/>
    </location>
</feature>
<dbReference type="EMBL" id="JAGRRH010000013">
    <property type="protein sequence ID" value="KAG7361038.1"/>
    <property type="molecule type" value="Genomic_DNA"/>
</dbReference>
<evidence type="ECO:0000313" key="2">
    <source>
        <dbReference type="EMBL" id="KAG7361038.1"/>
    </source>
</evidence>
<reference evidence="2" key="2">
    <citation type="submission" date="2021-04" db="EMBL/GenBank/DDBJ databases">
        <authorList>
            <person name="Podell S."/>
        </authorList>
    </citation>
    <scope>NUCLEOTIDE SEQUENCE</scope>
    <source>
        <strain evidence="2">Hildebrandi</strain>
    </source>
</reference>
<keyword evidence="3" id="KW-1185">Reference proteome</keyword>
<evidence type="ECO:0000313" key="3">
    <source>
        <dbReference type="Proteomes" id="UP000693970"/>
    </source>
</evidence>
<dbReference type="AlphaFoldDB" id="A0A9K3LG96"/>
<organism evidence="2 3">
    <name type="scientific">Nitzschia inconspicua</name>
    <dbReference type="NCBI Taxonomy" id="303405"/>
    <lineage>
        <taxon>Eukaryota</taxon>
        <taxon>Sar</taxon>
        <taxon>Stramenopiles</taxon>
        <taxon>Ochrophyta</taxon>
        <taxon>Bacillariophyta</taxon>
        <taxon>Bacillariophyceae</taxon>
        <taxon>Bacillariophycidae</taxon>
        <taxon>Bacillariales</taxon>
        <taxon>Bacillariaceae</taxon>
        <taxon>Nitzschia</taxon>
    </lineage>
</organism>
<dbReference type="OrthoDB" id="48041at2759"/>
<reference evidence="2" key="1">
    <citation type="journal article" date="2021" name="Sci. Rep.">
        <title>Diploid genomic architecture of Nitzschia inconspicua, an elite biomass production diatom.</title>
        <authorList>
            <person name="Oliver A."/>
            <person name="Podell S."/>
            <person name="Pinowska A."/>
            <person name="Traller J.C."/>
            <person name="Smith S.R."/>
            <person name="McClure R."/>
            <person name="Beliaev A."/>
            <person name="Bohutskyi P."/>
            <person name="Hill E.A."/>
            <person name="Rabines A."/>
            <person name="Zheng H."/>
            <person name="Allen L.Z."/>
            <person name="Kuo A."/>
            <person name="Grigoriev I.V."/>
            <person name="Allen A.E."/>
            <person name="Hazlebeck D."/>
            <person name="Allen E.E."/>
        </authorList>
    </citation>
    <scope>NUCLEOTIDE SEQUENCE</scope>
    <source>
        <strain evidence="2">Hildebrandi</strain>
    </source>
</reference>
<accession>A0A9K3LG96</accession>